<accession>A0A6S6THJ5</accession>
<dbReference type="InterPro" id="IPR052574">
    <property type="entry name" value="CDIRP"/>
</dbReference>
<dbReference type="SUPFAM" id="SSF52058">
    <property type="entry name" value="L domain-like"/>
    <property type="match status" value="2"/>
</dbReference>
<dbReference type="Pfam" id="PF24595">
    <property type="entry name" value="DUF7619"/>
    <property type="match status" value="1"/>
</dbReference>
<proteinExistence type="predicted"/>
<sequence>MNIVPQKKTLQGLGILFCLLFYNPWVYAQITAIPDANFEQALVTLNIDSDGLVNGQLLNSDAVGVQTLNVSASNIADLTGIAAFTNLNVLIANDNQLTTVDLSSNVLLRSVDMTYNQLTSFNVLSNTILQNFDVSNNLLTTIDLPNTTTLTNIKFQFNDLTSIDLSNLTALEYLYCQRNQLASLDLSNNSALKYLDCAHNLFTSLDVSNKVDLYGISCPYNTLTSLVVVNNPALVYLYCFDNQLTSLDVLNAPLLEALRCSENQLTQLSFPSSTLLSILDASENQLSSLNLLHCTLMRTLDLNDNVLSTLDLTTQASLNTLNVENNQLTTLDLSGNPLLWSFTGNNNNLIGLDLTNNTNLRTIYCGNNQLTSIVAPNNTNLSYLQCNDNQLTTLNILNSPNLSGISCGNNQLMQLEMPNSAALTGIYANGNQLTTFNGANHPILTSLAVSDNLFRSIDVSDNPLLEDFLIENNLLTALDVSQNPLLTRLVCSNNNISGMLDVTRNPNLHTLYCHFNQLLRLQLANTNINLMYAHSNLYGLAICVPDTAAALAKPTFGQIAWVKAPDARYVSDNCYIMAVRGRVAIDSIVDCIPDSTERGLINQLVRFERGADVFYSTTYNANGEYLTHLDTGTYVVSLVPRSAYWQACPISQTIVVDTNSLVQNLDWAMEPILSCSELQVDISAPFLRIVGGGNYYTVSYCNYGTIAAAATYVEIDLDPALRVLSSSLPILNQVGNLYTFNVGNLESMQCGNFRIYVELDSMAHFGQTHCTEAHIYPDTVCLPNIWVHSRLAVDAQCQNDTVTFTINNYGAAMGQPSRYYVFEDNIMMRQSTFQIGLGGAQQVLQAADPGKTYRIIAKQEMGYPPLLGDSLITAATEGCNPFLNGSFNTGFITQFSNGNSAPFIAVDCQQNIASYDPNDKKAQPAGYDITNHYIYDYTALEYKIRFQNTGTDTAFNITILDTISPYLDLATLEMGASSHHYTWSIQNGTILKVHFPKVMLPDSNVNEPLSNGFFRYKIEQKSNNSIGTIINNTAAIYFDRNPPVLTNTTWHTVGEDFVRIVLLDQKTVLGENIEVKVYPNPFNQRTTLEVIGKDYDQLELSVFDVTGRLVKSLQSSAQNRIQLTRDGMTEGVYFYELKGNGELVNTGKMVVQ</sequence>
<reference evidence="5" key="1">
    <citation type="submission" date="2020-01" db="EMBL/GenBank/DDBJ databases">
        <authorList>
            <person name="Meier V. D."/>
            <person name="Meier V D."/>
        </authorList>
    </citation>
    <scope>NUCLEOTIDE SEQUENCE</scope>
    <source>
        <strain evidence="5">HLG_WM_MAG_10</strain>
    </source>
</reference>
<dbReference type="NCBIfam" id="TIGR04183">
    <property type="entry name" value="Por_Secre_tail"/>
    <property type="match status" value="1"/>
</dbReference>
<dbReference type="InterPro" id="IPR055353">
    <property type="entry name" value="DUF7619"/>
</dbReference>
<organism evidence="5">
    <name type="scientific">uncultured Aureispira sp</name>
    <dbReference type="NCBI Taxonomy" id="1331704"/>
    <lineage>
        <taxon>Bacteria</taxon>
        <taxon>Pseudomonadati</taxon>
        <taxon>Bacteroidota</taxon>
        <taxon>Saprospiria</taxon>
        <taxon>Saprospirales</taxon>
        <taxon>Saprospiraceae</taxon>
        <taxon>Aureispira</taxon>
        <taxon>environmental samples</taxon>
    </lineage>
</organism>
<evidence type="ECO:0000313" key="5">
    <source>
        <dbReference type="EMBL" id="CAA6815929.1"/>
    </source>
</evidence>
<dbReference type="AlphaFoldDB" id="A0A6S6THJ5"/>
<evidence type="ECO:0000256" key="1">
    <source>
        <dbReference type="ARBA" id="ARBA00022614"/>
    </source>
</evidence>
<evidence type="ECO:0000259" key="4">
    <source>
        <dbReference type="Pfam" id="PF24595"/>
    </source>
</evidence>
<keyword evidence="1" id="KW-0433">Leucine-rich repeat</keyword>
<evidence type="ECO:0000259" key="3">
    <source>
        <dbReference type="Pfam" id="PF18962"/>
    </source>
</evidence>
<feature type="domain" description="Secretion system C-terminal sorting" evidence="3">
    <location>
        <begin position="1077"/>
        <end position="1150"/>
    </location>
</feature>
<dbReference type="Pfam" id="PF18962">
    <property type="entry name" value="Por_Secre_tail"/>
    <property type="match status" value="1"/>
</dbReference>
<dbReference type="Gene3D" id="3.80.10.10">
    <property type="entry name" value="Ribonuclease Inhibitor"/>
    <property type="match status" value="3"/>
</dbReference>
<gene>
    <name evidence="5" type="ORF">HELGO_WM16867</name>
</gene>
<dbReference type="GO" id="GO:0035591">
    <property type="term" value="F:signaling adaptor activity"/>
    <property type="evidence" value="ECO:0007669"/>
    <property type="project" value="TreeGrafter"/>
</dbReference>
<dbReference type="PANTHER" id="PTHR47566:SF1">
    <property type="entry name" value="PROTEIN NUD1"/>
    <property type="match status" value="1"/>
</dbReference>
<name>A0A6S6THJ5_9BACT</name>
<evidence type="ECO:0000256" key="2">
    <source>
        <dbReference type="ARBA" id="ARBA00022737"/>
    </source>
</evidence>
<dbReference type="InterPro" id="IPR026444">
    <property type="entry name" value="Secre_tail"/>
</dbReference>
<keyword evidence="2" id="KW-0677">Repeat</keyword>
<dbReference type="PANTHER" id="PTHR47566">
    <property type="match status" value="1"/>
</dbReference>
<dbReference type="InterPro" id="IPR032675">
    <property type="entry name" value="LRR_dom_sf"/>
</dbReference>
<dbReference type="EMBL" id="CACVAQ010000232">
    <property type="protein sequence ID" value="CAA6815929.1"/>
    <property type="molecule type" value="Genomic_DNA"/>
</dbReference>
<protein>
    <submittedName>
        <fullName evidence="5">Internalin-like protein (LPXTG motif) Lmo0331 homolog</fullName>
    </submittedName>
</protein>
<feature type="domain" description="DUF7619" evidence="4">
    <location>
        <begin position="916"/>
        <end position="1051"/>
    </location>
</feature>